<sequence length="109" mass="12121">MTKKIEFTDSCGNVFADLDLENADEMLAKSTLAITIRKIIKKRGLTQAQAAKIFSTHQTQIARLNKGSSVKSMSFDLLLSWLTKLDQDITVTIKRKPCNRKSAAIHVAV</sequence>
<dbReference type="PROSITE" id="PS50943">
    <property type="entry name" value="HTH_CROC1"/>
    <property type="match status" value="1"/>
</dbReference>
<accession>A0A942A3M2</accession>
<name>A0A942A3M2_9BACT</name>
<dbReference type="SUPFAM" id="SSF47413">
    <property type="entry name" value="lambda repressor-like DNA-binding domains"/>
    <property type="match status" value="1"/>
</dbReference>
<evidence type="ECO:0000259" key="1">
    <source>
        <dbReference type="PROSITE" id="PS50943"/>
    </source>
</evidence>
<dbReference type="AlphaFoldDB" id="A0A942A3M2"/>
<reference evidence="2" key="1">
    <citation type="journal article" date="2021" name="ISME J.">
        <title>Fine-scale metabolic discontinuity in a stratified prokaryote microbiome of a Red Sea deep halocline.</title>
        <authorList>
            <person name="Michoud G."/>
            <person name="Ngugi D.K."/>
            <person name="Barozzi A."/>
            <person name="Merlino G."/>
            <person name="Calleja M.L."/>
            <person name="Delgado-Huertas A."/>
            <person name="Moran X.A.G."/>
            <person name="Daffonchio D."/>
        </authorList>
    </citation>
    <scope>NUCLEOTIDE SEQUENCE</scope>
    <source>
        <strain evidence="2">SuakinDeep_MAG55_1</strain>
    </source>
</reference>
<feature type="domain" description="HTH cro/C1-type" evidence="1">
    <location>
        <begin position="36"/>
        <end position="64"/>
    </location>
</feature>
<dbReference type="CDD" id="cd00093">
    <property type="entry name" value="HTH_XRE"/>
    <property type="match status" value="1"/>
</dbReference>
<comment type="caution">
    <text evidence="2">The sequence shown here is derived from an EMBL/GenBank/DDBJ whole genome shotgun (WGS) entry which is preliminary data.</text>
</comment>
<dbReference type="GO" id="GO:0003677">
    <property type="term" value="F:DNA binding"/>
    <property type="evidence" value="ECO:0007669"/>
    <property type="project" value="InterPro"/>
</dbReference>
<gene>
    <name evidence="2" type="ORF">MAG551_02313</name>
</gene>
<dbReference type="Proteomes" id="UP000722750">
    <property type="component" value="Unassembled WGS sequence"/>
</dbReference>
<protein>
    <recommendedName>
        <fullName evidence="1">HTH cro/C1-type domain-containing protein</fullName>
    </recommendedName>
</protein>
<dbReference type="InterPro" id="IPR010982">
    <property type="entry name" value="Lambda_DNA-bd_dom_sf"/>
</dbReference>
<dbReference type="Pfam" id="PF13744">
    <property type="entry name" value="HTH_37"/>
    <property type="match status" value="1"/>
</dbReference>
<dbReference type="InterPro" id="IPR039554">
    <property type="entry name" value="HigA2-like_HTH"/>
</dbReference>
<organism evidence="2 3">
    <name type="scientific">Candidatus Scalindua arabica</name>
    <dbReference type="NCBI Taxonomy" id="1127984"/>
    <lineage>
        <taxon>Bacteria</taxon>
        <taxon>Pseudomonadati</taxon>
        <taxon>Planctomycetota</taxon>
        <taxon>Candidatus Brocadiia</taxon>
        <taxon>Candidatus Brocadiales</taxon>
        <taxon>Candidatus Scalinduaceae</taxon>
        <taxon>Candidatus Scalindua</taxon>
    </lineage>
</organism>
<dbReference type="EMBL" id="JAANXD010000087">
    <property type="protein sequence ID" value="MBS1259246.1"/>
    <property type="molecule type" value="Genomic_DNA"/>
</dbReference>
<dbReference type="InterPro" id="IPR001387">
    <property type="entry name" value="Cro/C1-type_HTH"/>
</dbReference>
<evidence type="ECO:0000313" key="2">
    <source>
        <dbReference type="EMBL" id="MBS1259246.1"/>
    </source>
</evidence>
<evidence type="ECO:0000313" key="3">
    <source>
        <dbReference type="Proteomes" id="UP000722750"/>
    </source>
</evidence>
<proteinExistence type="predicted"/>
<dbReference type="Gene3D" id="1.10.260.40">
    <property type="entry name" value="lambda repressor-like DNA-binding domains"/>
    <property type="match status" value="1"/>
</dbReference>